<dbReference type="GO" id="GO:0043908">
    <property type="term" value="F:Ser(Gly)-tRNA(Ala) hydrolase activity"/>
    <property type="evidence" value="ECO:0007669"/>
    <property type="project" value="UniProtKB-UniRule"/>
</dbReference>
<keyword evidence="2" id="KW-0820">tRNA-binding</keyword>
<dbReference type="EC" id="3.1.1.-" evidence="2"/>
<evidence type="ECO:0000256" key="2">
    <source>
        <dbReference type="HAMAP-Rule" id="MF_00518"/>
    </source>
</evidence>
<proteinExistence type="inferred from homology"/>
<protein>
    <recommendedName>
        <fullName evidence="2">D-aminoacyl-tRNA deacylase</fullName>
        <shortName evidence="2">DTD</shortName>
        <ecNumber evidence="2">3.1.1.96</ecNumber>
    </recommendedName>
    <alternativeName>
        <fullName evidence="2">Gly-tRNA(Ala) deacylase</fullName>
        <ecNumber evidence="2">3.1.1.-</ecNumber>
    </alternativeName>
</protein>
<dbReference type="Proteomes" id="UP000235653">
    <property type="component" value="Unassembled WGS sequence"/>
</dbReference>
<keyword evidence="2" id="KW-0378">Hydrolase</keyword>
<evidence type="ECO:0000256" key="1">
    <source>
        <dbReference type="ARBA" id="ARBA00009673"/>
    </source>
</evidence>
<accession>A0A2P5P6E7</accession>
<reference evidence="3 4" key="1">
    <citation type="journal article" date="2017" name="ISME J.">
        <title>Grape pomace compost harbors organohalide-respiring Dehalogenimonas species with novel reductive dehalogenase genes.</title>
        <authorList>
            <person name="Yang Y."/>
            <person name="Higgins S.A."/>
            <person name="Yan J."/>
            <person name="Simsir B."/>
            <person name="Chourey K."/>
            <person name="Iyer R."/>
            <person name="Hettich R.L."/>
            <person name="Baldwin B."/>
            <person name="Ogles D.M."/>
            <person name="Loffler F.E."/>
        </authorList>
    </citation>
    <scope>NUCLEOTIDE SEQUENCE [LARGE SCALE GENOMIC DNA]</scope>
    <source>
        <strain evidence="3 4">GP</strain>
    </source>
</reference>
<dbReference type="GO" id="GO:0051500">
    <property type="term" value="F:D-tyrosyl-tRNA(Tyr) deacylase activity"/>
    <property type="evidence" value="ECO:0007669"/>
    <property type="project" value="TreeGrafter"/>
</dbReference>
<dbReference type="AlphaFoldDB" id="A0A2P5P6E7"/>
<dbReference type="GO" id="GO:0019478">
    <property type="term" value="P:D-amino acid catabolic process"/>
    <property type="evidence" value="ECO:0007669"/>
    <property type="project" value="UniProtKB-UniRule"/>
</dbReference>
<comment type="subcellular location">
    <subcellularLocation>
        <location evidence="2">Cytoplasm</location>
    </subcellularLocation>
</comment>
<dbReference type="EMBL" id="JQAN02000010">
    <property type="protein sequence ID" value="PPD57865.1"/>
    <property type="molecule type" value="Genomic_DNA"/>
</dbReference>
<dbReference type="PANTHER" id="PTHR10472">
    <property type="entry name" value="D-TYROSYL-TRNA TYR DEACYLASE"/>
    <property type="match status" value="1"/>
</dbReference>
<dbReference type="GO" id="GO:0005737">
    <property type="term" value="C:cytoplasm"/>
    <property type="evidence" value="ECO:0007669"/>
    <property type="project" value="UniProtKB-SubCell"/>
</dbReference>
<comment type="caution">
    <text evidence="3">The sequence shown here is derived from an EMBL/GenBank/DDBJ whole genome shotgun (WGS) entry which is preliminary data.</text>
</comment>
<dbReference type="GO" id="GO:0106026">
    <property type="term" value="F:Gly-tRNA(Ala) deacylase activity"/>
    <property type="evidence" value="ECO:0007669"/>
    <property type="project" value="UniProtKB-UniRule"/>
</dbReference>
<evidence type="ECO:0000313" key="4">
    <source>
        <dbReference type="Proteomes" id="UP000235653"/>
    </source>
</evidence>
<dbReference type="OrthoDB" id="9801395at2"/>
<dbReference type="HAMAP" id="MF_00518">
    <property type="entry name" value="Deacylase_Dtd"/>
    <property type="match status" value="1"/>
</dbReference>
<comment type="subunit">
    <text evidence="2">Homodimer.</text>
</comment>
<dbReference type="FunFam" id="3.50.80.10:FF:000001">
    <property type="entry name" value="D-aminoacyl-tRNA deacylase"/>
    <property type="match status" value="1"/>
</dbReference>
<keyword evidence="4" id="KW-1185">Reference proteome</keyword>
<evidence type="ECO:0000313" key="3">
    <source>
        <dbReference type="EMBL" id="PPD57865.1"/>
    </source>
</evidence>
<dbReference type="NCBIfam" id="TIGR00256">
    <property type="entry name" value="D-aminoacyl-tRNA deacylase"/>
    <property type="match status" value="1"/>
</dbReference>
<comment type="similarity">
    <text evidence="1 2">Belongs to the DTD family.</text>
</comment>
<feature type="short sequence motif" description="Gly-cisPro motif, important for rejection of L-amino acids" evidence="2">
    <location>
        <begin position="137"/>
        <end position="138"/>
    </location>
</feature>
<dbReference type="GO" id="GO:0000049">
    <property type="term" value="F:tRNA binding"/>
    <property type="evidence" value="ECO:0007669"/>
    <property type="project" value="UniProtKB-UniRule"/>
</dbReference>
<keyword evidence="2" id="KW-0694">RNA-binding</keyword>
<dbReference type="Pfam" id="PF02580">
    <property type="entry name" value="Tyr_Deacylase"/>
    <property type="match status" value="1"/>
</dbReference>
<dbReference type="Gene3D" id="3.50.80.10">
    <property type="entry name" value="D-tyrosyl-tRNA(Tyr) deacylase"/>
    <property type="match status" value="1"/>
</dbReference>
<comment type="catalytic activity">
    <reaction evidence="2">
        <text>glycyl-tRNA(Ala) + H2O = tRNA(Ala) + glycine + H(+)</text>
        <dbReference type="Rhea" id="RHEA:53744"/>
        <dbReference type="Rhea" id="RHEA-COMP:9657"/>
        <dbReference type="Rhea" id="RHEA-COMP:13640"/>
        <dbReference type="ChEBI" id="CHEBI:15377"/>
        <dbReference type="ChEBI" id="CHEBI:15378"/>
        <dbReference type="ChEBI" id="CHEBI:57305"/>
        <dbReference type="ChEBI" id="CHEBI:78442"/>
        <dbReference type="ChEBI" id="CHEBI:78522"/>
    </reaction>
</comment>
<dbReference type="EC" id="3.1.1.96" evidence="2"/>
<dbReference type="SUPFAM" id="SSF69500">
    <property type="entry name" value="DTD-like"/>
    <property type="match status" value="1"/>
</dbReference>
<keyword evidence="2" id="KW-0963">Cytoplasm</keyword>
<sequence>MKALIQRVSHAQVTVDGDVIGSIGGGLVVLVGVAVGDEKADIGYLVNKIVNLRIFADAESKFNLSLLDVKGELLLISQFTLIADTRKGRRPSFTDAAPPEAAEFMFDEFVAEARKTGVKVETGRFQAHMFVELVNDGPVTIMLDSSDRLRPRG</sequence>
<dbReference type="InterPro" id="IPR023509">
    <property type="entry name" value="DTD-like_sf"/>
</dbReference>
<comment type="function">
    <text evidence="2">An aminoacyl-tRNA editing enzyme that deacylates mischarged D-aminoacyl-tRNAs. Also deacylates mischarged glycyl-tRNA(Ala), protecting cells against glycine mischarging by AlaRS. Acts via tRNA-based rather than protein-based catalysis; rejects L-amino acids rather than detecting D-amino acids in the active site. By recycling D-aminoacyl-tRNA to D-amino acids and free tRNA molecules, this enzyme counteracts the toxicity associated with the formation of D-aminoacyl-tRNA entities in vivo and helps enforce protein L-homochirality.</text>
</comment>
<comment type="domain">
    <text evidence="2">A Gly-cisPro motif from one monomer fits into the active site of the other monomer to allow specific chiral rejection of L-amino acids.</text>
</comment>
<dbReference type="RefSeq" id="WP_102330874.1">
    <property type="nucleotide sequence ID" value="NZ_CP058566.2"/>
</dbReference>
<organism evidence="3 4">
    <name type="scientific">Dehalogenimonas etheniformans</name>
    <dbReference type="NCBI Taxonomy" id="1536648"/>
    <lineage>
        <taxon>Bacteria</taxon>
        <taxon>Bacillati</taxon>
        <taxon>Chloroflexota</taxon>
        <taxon>Dehalococcoidia</taxon>
        <taxon>Dehalococcoidales</taxon>
        <taxon>Dehalococcoidaceae</taxon>
        <taxon>Dehalogenimonas</taxon>
    </lineage>
</organism>
<comment type="catalytic activity">
    <reaction evidence="2">
        <text>a D-aminoacyl-tRNA + H2O = a tRNA + a D-alpha-amino acid + H(+)</text>
        <dbReference type="Rhea" id="RHEA:13953"/>
        <dbReference type="Rhea" id="RHEA-COMP:10123"/>
        <dbReference type="Rhea" id="RHEA-COMP:10124"/>
        <dbReference type="ChEBI" id="CHEBI:15377"/>
        <dbReference type="ChEBI" id="CHEBI:15378"/>
        <dbReference type="ChEBI" id="CHEBI:59871"/>
        <dbReference type="ChEBI" id="CHEBI:78442"/>
        <dbReference type="ChEBI" id="CHEBI:79333"/>
        <dbReference type="EC" id="3.1.1.96"/>
    </reaction>
</comment>
<dbReference type="PANTHER" id="PTHR10472:SF5">
    <property type="entry name" value="D-AMINOACYL-TRNA DEACYLASE 1"/>
    <property type="match status" value="1"/>
</dbReference>
<gene>
    <name evidence="2" type="primary">dtd</name>
    <name evidence="3" type="ORF">JP09_006080</name>
</gene>
<name>A0A2P5P6E7_9CHLR</name>
<dbReference type="InterPro" id="IPR003732">
    <property type="entry name" value="Daa-tRNA_deacyls_DTD"/>
</dbReference>